<dbReference type="Gene3D" id="3.60.15.10">
    <property type="entry name" value="Ribonuclease Z/Hydroxyacylglutathione hydrolase-like"/>
    <property type="match status" value="1"/>
</dbReference>
<dbReference type="SMART" id="SM00849">
    <property type="entry name" value="Lactamase_B"/>
    <property type="match status" value="1"/>
</dbReference>
<dbReference type="Pfam" id="PF00753">
    <property type="entry name" value="Lactamase_B"/>
    <property type="match status" value="1"/>
</dbReference>
<sequence length="288" mass="32184">MALRRLTDRVLVETQHLGSNNGIVEGGDGTLALVDAPHRPTDAIAWARTVAEHGDARWLINTDHHPDHTIGNRWVPGTVVSHRVTRERLVTGAPSHEYLRDLFAVIDEAAVPLVDDYEVRLADVTFDDRMQLIVGDRRLELHHAPGHTVNTILVHVPDEGVLFTGDDVCNLGLPAFLDASVERFFDAIDRAEALAFEHLVPGHGEPGGRELLDRYRQLGRELVGRVADARERGETRQECADRIRFEDLIHADTGGAPGYPDDLIEHFQRRSIEQIFDDLEAAPALRDR</sequence>
<gene>
    <name evidence="2" type="ORF">UFOPK3564_02038</name>
</gene>
<proteinExistence type="predicted"/>
<reference evidence="2" key="1">
    <citation type="submission" date="2020-05" db="EMBL/GenBank/DDBJ databases">
        <authorList>
            <person name="Chiriac C."/>
            <person name="Salcher M."/>
            <person name="Ghai R."/>
            <person name="Kavagutti S V."/>
        </authorList>
    </citation>
    <scope>NUCLEOTIDE SEQUENCE</scope>
</reference>
<feature type="domain" description="Metallo-beta-lactamase" evidence="1">
    <location>
        <begin position="18"/>
        <end position="203"/>
    </location>
</feature>
<name>A0A6J7I224_9ZZZZ</name>
<dbReference type="SUPFAM" id="SSF56281">
    <property type="entry name" value="Metallo-hydrolase/oxidoreductase"/>
    <property type="match status" value="1"/>
</dbReference>
<accession>A0A6J7I224</accession>
<dbReference type="PANTHER" id="PTHR42951:SF4">
    <property type="entry name" value="ACYL-COENZYME A THIOESTERASE MBLAC2"/>
    <property type="match status" value="1"/>
</dbReference>
<evidence type="ECO:0000259" key="1">
    <source>
        <dbReference type="SMART" id="SM00849"/>
    </source>
</evidence>
<dbReference type="PANTHER" id="PTHR42951">
    <property type="entry name" value="METALLO-BETA-LACTAMASE DOMAIN-CONTAINING"/>
    <property type="match status" value="1"/>
</dbReference>
<organism evidence="2">
    <name type="scientific">freshwater metagenome</name>
    <dbReference type="NCBI Taxonomy" id="449393"/>
    <lineage>
        <taxon>unclassified sequences</taxon>
        <taxon>metagenomes</taxon>
        <taxon>ecological metagenomes</taxon>
    </lineage>
</organism>
<dbReference type="CDD" id="cd16282">
    <property type="entry name" value="metallo-hydrolase-like_MBL-fold"/>
    <property type="match status" value="1"/>
</dbReference>
<protein>
    <submittedName>
        <fullName evidence="2">Unannotated protein</fullName>
    </submittedName>
</protein>
<dbReference type="EMBL" id="CAFBMK010000125">
    <property type="protein sequence ID" value="CAB4924707.1"/>
    <property type="molecule type" value="Genomic_DNA"/>
</dbReference>
<dbReference type="InterPro" id="IPR050855">
    <property type="entry name" value="NDM-1-like"/>
</dbReference>
<dbReference type="AlphaFoldDB" id="A0A6J7I224"/>
<dbReference type="InterPro" id="IPR001279">
    <property type="entry name" value="Metallo-B-lactamas"/>
</dbReference>
<dbReference type="InterPro" id="IPR036866">
    <property type="entry name" value="RibonucZ/Hydroxyglut_hydro"/>
</dbReference>
<evidence type="ECO:0000313" key="2">
    <source>
        <dbReference type="EMBL" id="CAB4924707.1"/>
    </source>
</evidence>